<feature type="compositionally biased region" description="Low complexity" evidence="1">
    <location>
        <begin position="124"/>
        <end position="133"/>
    </location>
</feature>
<feature type="compositionally biased region" description="Basic and acidic residues" evidence="1">
    <location>
        <begin position="349"/>
        <end position="369"/>
    </location>
</feature>
<feature type="compositionally biased region" description="Acidic residues" evidence="1">
    <location>
        <begin position="473"/>
        <end position="501"/>
    </location>
</feature>
<proteinExistence type="predicted"/>
<feature type="compositionally biased region" description="Basic and acidic residues" evidence="1">
    <location>
        <begin position="411"/>
        <end position="426"/>
    </location>
</feature>
<evidence type="ECO:0000313" key="2">
    <source>
        <dbReference type="EMBL" id="KAF2837807.1"/>
    </source>
</evidence>
<feature type="compositionally biased region" description="Basic and acidic residues" evidence="1">
    <location>
        <begin position="204"/>
        <end position="213"/>
    </location>
</feature>
<feature type="compositionally biased region" description="Acidic residues" evidence="1">
    <location>
        <begin position="370"/>
        <end position="410"/>
    </location>
</feature>
<feature type="compositionally biased region" description="Acidic residues" evidence="1">
    <location>
        <begin position="427"/>
        <end position="446"/>
    </location>
</feature>
<accession>A0A9P4VQH2</accession>
<feature type="compositionally biased region" description="Polar residues" evidence="1">
    <location>
        <begin position="71"/>
        <end position="94"/>
    </location>
</feature>
<keyword evidence="3" id="KW-1185">Reference proteome</keyword>
<organism evidence="2 3">
    <name type="scientific">Patellaria atrata CBS 101060</name>
    <dbReference type="NCBI Taxonomy" id="1346257"/>
    <lineage>
        <taxon>Eukaryota</taxon>
        <taxon>Fungi</taxon>
        <taxon>Dikarya</taxon>
        <taxon>Ascomycota</taxon>
        <taxon>Pezizomycotina</taxon>
        <taxon>Dothideomycetes</taxon>
        <taxon>Dothideomycetes incertae sedis</taxon>
        <taxon>Patellariales</taxon>
        <taxon>Patellariaceae</taxon>
        <taxon>Patellaria</taxon>
    </lineage>
</organism>
<dbReference type="EMBL" id="MU006098">
    <property type="protein sequence ID" value="KAF2837807.1"/>
    <property type="molecule type" value="Genomic_DNA"/>
</dbReference>
<dbReference type="AlphaFoldDB" id="A0A9P4VQH2"/>
<feature type="region of interest" description="Disordered" evidence="1">
    <location>
        <begin position="1"/>
        <end position="53"/>
    </location>
</feature>
<feature type="compositionally biased region" description="Acidic residues" evidence="1">
    <location>
        <begin position="181"/>
        <end position="201"/>
    </location>
</feature>
<feature type="compositionally biased region" description="Basic and acidic residues" evidence="1">
    <location>
        <begin position="319"/>
        <end position="339"/>
    </location>
</feature>
<name>A0A9P4VQH2_9PEZI</name>
<feature type="region of interest" description="Disordered" evidence="1">
    <location>
        <begin position="311"/>
        <end position="513"/>
    </location>
</feature>
<feature type="region of interest" description="Disordered" evidence="1">
    <location>
        <begin position="70"/>
        <end position="234"/>
    </location>
</feature>
<protein>
    <submittedName>
        <fullName evidence="2">Uncharacterized protein</fullName>
    </submittedName>
</protein>
<comment type="caution">
    <text evidence="2">The sequence shown here is derived from an EMBL/GenBank/DDBJ whole genome shotgun (WGS) entry which is preliminary data.</text>
</comment>
<dbReference type="Proteomes" id="UP000799429">
    <property type="component" value="Unassembled WGS sequence"/>
</dbReference>
<feature type="compositionally biased region" description="Polar residues" evidence="1">
    <location>
        <begin position="17"/>
        <end position="31"/>
    </location>
</feature>
<evidence type="ECO:0000313" key="3">
    <source>
        <dbReference type="Proteomes" id="UP000799429"/>
    </source>
</evidence>
<evidence type="ECO:0000256" key="1">
    <source>
        <dbReference type="SAM" id="MobiDB-lite"/>
    </source>
</evidence>
<gene>
    <name evidence="2" type="ORF">M501DRAFT_995048</name>
</gene>
<sequence>MAPTRPNHRSSHAPGGDTTSRARNTHNSSNRGYIPTQLFPNLPRPSGSLPTAARVNPPLARLFPNLRLDRNTNGLSARGVETTSRARSTNNTARRGNVPNRIVPNRPSRTFPNLRGNIPTGTVPSPSRRIFPSFRRDRDSFRPVAGRDNLHGTQEEVKSLSSSSENENMEEVIEEDKQKEEEEDETMQEQESEENIDEEGTSYEPEHTAEHTRASTPSPRSRRSVRTPRTRDARGRFVGTSRTVYYLRGTFEEILASSRPVGTGVDARRRLITRWIDNTVELRGENSPVPEMEEEVIMSVEENVSAMVGIKADSDDETSEKADEYESEAKPETEVRVETEVESEVETEIEVKANVETEAETEVKNKQEADVEESEAEDEESEAEYEQAETNVDEEMTEADPEFAEGEPDEAEVRLTSIEKIDTRDASEDETESGSEFSIEEMELDEPFTVKGNEWREDDDKEDGCYEGYEGVQWDDDEYDDDTDDDDESDDDDEDETEDENDIKHHTNNVKKV</sequence>
<reference evidence="2" key="1">
    <citation type="journal article" date="2020" name="Stud. Mycol.">
        <title>101 Dothideomycetes genomes: a test case for predicting lifestyles and emergence of pathogens.</title>
        <authorList>
            <person name="Haridas S."/>
            <person name="Albert R."/>
            <person name="Binder M."/>
            <person name="Bloem J."/>
            <person name="Labutti K."/>
            <person name="Salamov A."/>
            <person name="Andreopoulos B."/>
            <person name="Baker S."/>
            <person name="Barry K."/>
            <person name="Bills G."/>
            <person name="Bluhm B."/>
            <person name="Cannon C."/>
            <person name="Castanera R."/>
            <person name="Culley D."/>
            <person name="Daum C."/>
            <person name="Ezra D."/>
            <person name="Gonzalez J."/>
            <person name="Henrissat B."/>
            <person name="Kuo A."/>
            <person name="Liang C."/>
            <person name="Lipzen A."/>
            <person name="Lutzoni F."/>
            <person name="Magnuson J."/>
            <person name="Mondo S."/>
            <person name="Nolan M."/>
            <person name="Ohm R."/>
            <person name="Pangilinan J."/>
            <person name="Park H.-J."/>
            <person name="Ramirez L."/>
            <person name="Alfaro M."/>
            <person name="Sun H."/>
            <person name="Tritt A."/>
            <person name="Yoshinaga Y."/>
            <person name="Zwiers L.-H."/>
            <person name="Turgeon B."/>
            <person name="Goodwin S."/>
            <person name="Spatafora J."/>
            <person name="Crous P."/>
            <person name="Grigoriev I."/>
        </authorList>
    </citation>
    <scope>NUCLEOTIDE SEQUENCE</scope>
    <source>
        <strain evidence="2">CBS 101060</strain>
    </source>
</reference>
<feature type="compositionally biased region" description="Basic residues" evidence="1">
    <location>
        <begin position="1"/>
        <end position="11"/>
    </location>
</feature>
<feature type="compositionally biased region" description="Basic and acidic residues" evidence="1">
    <location>
        <begin position="148"/>
        <end position="158"/>
    </location>
</feature>